<evidence type="ECO:0000256" key="1">
    <source>
        <dbReference type="ARBA" id="ARBA00023015"/>
    </source>
</evidence>
<evidence type="ECO:0000313" key="5">
    <source>
        <dbReference type="EMBL" id="QNF31401.1"/>
    </source>
</evidence>
<protein>
    <submittedName>
        <fullName evidence="5">Helix-turn-helix transcriptional regulator</fullName>
    </submittedName>
</protein>
<dbReference type="PROSITE" id="PS51118">
    <property type="entry name" value="HTH_HXLR"/>
    <property type="match status" value="1"/>
</dbReference>
<proteinExistence type="predicted"/>
<dbReference type="PANTHER" id="PTHR33204:SF29">
    <property type="entry name" value="TRANSCRIPTIONAL REGULATOR"/>
    <property type="match status" value="1"/>
</dbReference>
<dbReference type="EMBL" id="CP055155">
    <property type="protein sequence ID" value="QNF31401.1"/>
    <property type="molecule type" value="Genomic_DNA"/>
</dbReference>
<dbReference type="GO" id="GO:0003677">
    <property type="term" value="F:DNA binding"/>
    <property type="evidence" value="ECO:0007669"/>
    <property type="project" value="UniProtKB-KW"/>
</dbReference>
<dbReference type="RefSeq" id="WP_185269967.1">
    <property type="nucleotide sequence ID" value="NZ_CP055155.1"/>
</dbReference>
<name>A0A7G7G2L7_9BACT</name>
<dbReference type="Gene3D" id="1.10.10.10">
    <property type="entry name" value="Winged helix-like DNA-binding domain superfamily/Winged helix DNA-binding domain"/>
    <property type="match status" value="1"/>
</dbReference>
<keyword evidence="2" id="KW-0238">DNA-binding</keyword>
<dbReference type="PANTHER" id="PTHR33204">
    <property type="entry name" value="TRANSCRIPTIONAL REGULATOR, MARR FAMILY"/>
    <property type="match status" value="1"/>
</dbReference>
<reference evidence="5 6" key="1">
    <citation type="journal article" date="2018" name="Int. J. Syst. Evol. Microbiol.">
        <title>Adhaeribacter swui sp. nov., isolated from wet mud.</title>
        <authorList>
            <person name="Kim D.U."/>
            <person name="Kim K.W."/>
            <person name="Kang M.S."/>
            <person name="Kim J.Y."/>
            <person name="Jang J.H."/>
            <person name="Kim M.K."/>
        </authorList>
    </citation>
    <scope>NUCLEOTIDE SEQUENCE [LARGE SCALE GENOMIC DNA]</scope>
    <source>
        <strain evidence="5 6">KCTC 52873</strain>
        <plasmid evidence="5">unnamed2</plasmid>
    </source>
</reference>
<evidence type="ECO:0000259" key="4">
    <source>
        <dbReference type="PROSITE" id="PS51118"/>
    </source>
</evidence>
<geneLocation type="plasmid" evidence="5 6">
    <name>unnamed2</name>
</geneLocation>
<sequence>MEMTKAQKIRYVQDTLFVIGGKWKLPILVAILQGNHRFREIHRSVLPITTRVLSKELKNLEENKLVARTVQSTTPPTVEYTLTEYCKTLTRMINEMIAWGKNHRETISGTLES</sequence>
<keyword evidence="1" id="KW-0805">Transcription regulation</keyword>
<dbReference type="SUPFAM" id="SSF46785">
    <property type="entry name" value="Winged helix' DNA-binding domain"/>
    <property type="match status" value="1"/>
</dbReference>
<dbReference type="InterPro" id="IPR036390">
    <property type="entry name" value="WH_DNA-bd_sf"/>
</dbReference>
<dbReference type="Pfam" id="PF01638">
    <property type="entry name" value="HxlR"/>
    <property type="match status" value="1"/>
</dbReference>
<organism evidence="5 6">
    <name type="scientific">Adhaeribacter swui</name>
    <dbReference type="NCBI Taxonomy" id="2086471"/>
    <lineage>
        <taxon>Bacteria</taxon>
        <taxon>Pseudomonadati</taxon>
        <taxon>Bacteroidota</taxon>
        <taxon>Cytophagia</taxon>
        <taxon>Cytophagales</taxon>
        <taxon>Hymenobacteraceae</taxon>
        <taxon>Adhaeribacter</taxon>
    </lineage>
</organism>
<dbReference type="KEGG" id="aswu:HUW51_01195"/>
<keyword evidence="5" id="KW-0614">Plasmid</keyword>
<dbReference type="InterPro" id="IPR036388">
    <property type="entry name" value="WH-like_DNA-bd_sf"/>
</dbReference>
<evidence type="ECO:0000313" key="6">
    <source>
        <dbReference type="Proteomes" id="UP000515237"/>
    </source>
</evidence>
<evidence type="ECO:0000256" key="2">
    <source>
        <dbReference type="ARBA" id="ARBA00023125"/>
    </source>
</evidence>
<feature type="domain" description="HTH hxlR-type" evidence="4">
    <location>
        <begin position="6"/>
        <end position="108"/>
    </location>
</feature>
<keyword evidence="3" id="KW-0804">Transcription</keyword>
<dbReference type="Proteomes" id="UP000515237">
    <property type="component" value="Plasmid unnamed2"/>
</dbReference>
<dbReference type="AlphaFoldDB" id="A0A7G7G2L7"/>
<evidence type="ECO:0000256" key="3">
    <source>
        <dbReference type="ARBA" id="ARBA00023163"/>
    </source>
</evidence>
<accession>A0A7G7G2L7</accession>
<dbReference type="InterPro" id="IPR002577">
    <property type="entry name" value="HTH_HxlR"/>
</dbReference>
<keyword evidence="6" id="KW-1185">Reference proteome</keyword>
<gene>
    <name evidence="5" type="ORF">HUW51_01195</name>
</gene>